<proteinExistence type="predicted"/>
<accession>A0A4Q9N0F4</accession>
<dbReference type="Proteomes" id="UP000292957">
    <property type="component" value="Unassembled WGS sequence"/>
</dbReference>
<organism evidence="1">
    <name type="scientific">Dichomitus squalens</name>
    <dbReference type="NCBI Taxonomy" id="114155"/>
    <lineage>
        <taxon>Eukaryota</taxon>
        <taxon>Fungi</taxon>
        <taxon>Dikarya</taxon>
        <taxon>Basidiomycota</taxon>
        <taxon>Agaricomycotina</taxon>
        <taxon>Agaricomycetes</taxon>
        <taxon>Polyporales</taxon>
        <taxon>Polyporaceae</taxon>
        <taxon>Dichomitus</taxon>
    </lineage>
</organism>
<dbReference type="EMBL" id="ML143394">
    <property type="protein sequence ID" value="TBU32592.1"/>
    <property type="molecule type" value="Genomic_DNA"/>
</dbReference>
<dbReference type="AlphaFoldDB" id="A0A4Q9N0F4"/>
<protein>
    <submittedName>
        <fullName evidence="1">Uncharacterized protein</fullName>
    </submittedName>
</protein>
<reference evidence="1" key="1">
    <citation type="submission" date="2019-01" db="EMBL/GenBank/DDBJ databases">
        <title>Draft genome sequences of three monokaryotic isolates of the white-rot basidiomycete fungus Dichomitus squalens.</title>
        <authorList>
            <consortium name="DOE Joint Genome Institute"/>
            <person name="Lopez S.C."/>
            <person name="Andreopoulos B."/>
            <person name="Pangilinan J."/>
            <person name="Lipzen A."/>
            <person name="Riley R."/>
            <person name="Ahrendt S."/>
            <person name="Ng V."/>
            <person name="Barry K."/>
            <person name="Daum C."/>
            <person name="Grigoriev I.V."/>
            <person name="Hilden K.S."/>
            <person name="Makela M.R."/>
            <person name="de Vries R.P."/>
        </authorList>
    </citation>
    <scope>NUCLEOTIDE SEQUENCE [LARGE SCALE GENOMIC DNA]</scope>
    <source>
        <strain evidence="1">OM18370.1</strain>
    </source>
</reference>
<evidence type="ECO:0000313" key="1">
    <source>
        <dbReference type="EMBL" id="TBU32592.1"/>
    </source>
</evidence>
<name>A0A4Q9N0F4_9APHY</name>
<sequence>MNSCWQEPFFSLVLADGTVWTDLDTDDRKALQTCCAALNNLLDWEEPLLRRLGESLRIAGRKTLQTNETVLLLEICTQKRKFPKQSLTLLIERTKATFTIDFEPLGQEQVFPAPPTVNPAVIYETPPSTPRVPLTWMEAVTQGLRRRNVPKKP</sequence>
<gene>
    <name evidence="1" type="ORF">BD311DRAFT_803755</name>
</gene>